<feature type="compositionally biased region" description="Basic and acidic residues" evidence="1">
    <location>
        <begin position="301"/>
        <end position="314"/>
    </location>
</feature>
<keyword evidence="2" id="KW-1133">Transmembrane helix</keyword>
<dbReference type="InterPro" id="IPR011009">
    <property type="entry name" value="Kinase-like_dom_sf"/>
</dbReference>
<dbReference type="PROSITE" id="PS50011">
    <property type="entry name" value="PROTEIN_KINASE_DOM"/>
    <property type="match status" value="1"/>
</dbReference>
<feature type="region of interest" description="Disordered" evidence="1">
    <location>
        <begin position="370"/>
        <end position="412"/>
    </location>
</feature>
<reference evidence="4 5" key="1">
    <citation type="submission" date="2023-08" db="EMBL/GenBank/DDBJ databases">
        <title>Nocardioides seae sp. nov., a bacterium isolated from a soil.</title>
        <authorList>
            <person name="Wang X."/>
        </authorList>
    </citation>
    <scope>NUCLEOTIDE SEQUENCE [LARGE SCALE GENOMIC DNA]</scope>
    <source>
        <strain evidence="4 5">YZH12</strain>
    </source>
</reference>
<feature type="compositionally biased region" description="Low complexity" evidence="1">
    <location>
        <begin position="529"/>
        <end position="553"/>
    </location>
</feature>
<evidence type="ECO:0000313" key="4">
    <source>
        <dbReference type="EMBL" id="MDT9592959.1"/>
    </source>
</evidence>
<dbReference type="Gene3D" id="1.10.510.10">
    <property type="entry name" value="Transferase(Phosphotransferase) domain 1"/>
    <property type="match status" value="1"/>
</dbReference>
<keyword evidence="5" id="KW-1185">Reference proteome</keyword>
<organism evidence="4 5">
    <name type="scientific">Nocardioides imazamoxiresistens</name>
    <dbReference type="NCBI Taxonomy" id="3231893"/>
    <lineage>
        <taxon>Bacteria</taxon>
        <taxon>Bacillati</taxon>
        <taxon>Actinomycetota</taxon>
        <taxon>Actinomycetes</taxon>
        <taxon>Propionibacteriales</taxon>
        <taxon>Nocardioidaceae</taxon>
        <taxon>Nocardioides</taxon>
    </lineage>
</organism>
<dbReference type="SUPFAM" id="SSF56112">
    <property type="entry name" value="Protein kinase-like (PK-like)"/>
    <property type="match status" value="1"/>
</dbReference>
<accession>A0ABU3PUP3</accession>
<keyword evidence="2" id="KW-0472">Membrane</keyword>
<feature type="compositionally biased region" description="Acidic residues" evidence="1">
    <location>
        <begin position="317"/>
        <end position="327"/>
    </location>
</feature>
<dbReference type="Proteomes" id="UP001268542">
    <property type="component" value="Unassembled WGS sequence"/>
</dbReference>
<feature type="compositionally biased region" description="Low complexity" evidence="1">
    <location>
        <begin position="370"/>
        <end position="383"/>
    </location>
</feature>
<keyword evidence="4" id="KW-0808">Transferase</keyword>
<proteinExistence type="predicted"/>
<feature type="region of interest" description="Disordered" evidence="1">
    <location>
        <begin position="529"/>
        <end position="588"/>
    </location>
</feature>
<evidence type="ECO:0000256" key="2">
    <source>
        <dbReference type="SAM" id="Phobius"/>
    </source>
</evidence>
<dbReference type="Gene3D" id="2.60.120.260">
    <property type="entry name" value="Galactose-binding domain-like"/>
    <property type="match status" value="1"/>
</dbReference>
<feature type="region of interest" description="Disordered" evidence="1">
    <location>
        <begin position="421"/>
        <end position="440"/>
    </location>
</feature>
<evidence type="ECO:0000259" key="3">
    <source>
        <dbReference type="PROSITE" id="PS50011"/>
    </source>
</evidence>
<dbReference type="InterPro" id="IPR000719">
    <property type="entry name" value="Prot_kinase_dom"/>
</dbReference>
<dbReference type="CDD" id="cd13973">
    <property type="entry name" value="PK_MviN-like"/>
    <property type="match status" value="1"/>
</dbReference>
<dbReference type="EMBL" id="JAVYII010000003">
    <property type="protein sequence ID" value="MDT9592959.1"/>
    <property type="molecule type" value="Genomic_DNA"/>
</dbReference>
<name>A0ABU3PUP3_9ACTN</name>
<sequence length="700" mass="72894">MPSTIRPGDVLAGRYLLIDLLSESGDGRFWRAHDRVLARHVAVHVIPTGTARSAELLEAARGCARLTDRRFLRVLDAEVKGDACYVVTEWGTGTSLQLMLEHAPLAPRRAAWMVGEVGGAMSAAHAVGITHGRLVPENVLVDLSGTVRIVGAQVDATLKGLPRASESDDVRELVGLLYAGLTGRWPGRSPSAMPAAPLEGGRVLRPRQVRAGIPRALDELCDDILNSTTPPRAPFDLTTARGVADYLREYVGDPASMAAAEAERGSTATGQFPPVPRELLTPSPPVLPHDARPSRPTPATDEAHTKGDSVKDPLNDPLDDPLPDPEDAERTRERIRVQERPGAAGAAGAAAAGAAGAAAGAAAAESAASGSDEGAGAAASGEAGRTKVRARAADTADVPGDVPTQAGVPIFEDGSEDVGWLARQSEKPPPPPDFEEPPERPLFAQETPEQAEARRRAQELVGPAPSEEFWPWATNHTNSAVIPHPVRDPGARRRDAPGRTWLQLAGFLGALVALLLVVVVAYQVFAPDGGSDSEGSTGSSSAPGGPSSTATTGQEVTGLTGTALDPEPAGNGEENDDQVPNAFDGDPSTAWSTLTYRQQFGPSGLKEGVGVVVDLGEARALSSANVVFDGGPTSASFFVSAEPPTDVADLEPTATVEDAQQDAQVDLGGAQGRYLTVWLTSLPSVSDGFRGGVAEVRVFE</sequence>
<dbReference type="Gene3D" id="3.30.200.20">
    <property type="entry name" value="Phosphorylase Kinase, domain 1"/>
    <property type="match status" value="1"/>
</dbReference>
<feature type="domain" description="Protein kinase" evidence="3">
    <location>
        <begin position="15"/>
        <end position="343"/>
    </location>
</feature>
<protein>
    <submittedName>
        <fullName evidence="4">Protein kinase family protein</fullName>
    </submittedName>
</protein>
<comment type="caution">
    <text evidence="4">The sequence shown here is derived from an EMBL/GenBank/DDBJ whole genome shotgun (WGS) entry which is preliminary data.</text>
</comment>
<feature type="transmembrane region" description="Helical" evidence="2">
    <location>
        <begin position="501"/>
        <end position="525"/>
    </location>
</feature>
<evidence type="ECO:0000313" key="5">
    <source>
        <dbReference type="Proteomes" id="UP001268542"/>
    </source>
</evidence>
<evidence type="ECO:0000256" key="1">
    <source>
        <dbReference type="SAM" id="MobiDB-lite"/>
    </source>
</evidence>
<feature type="region of interest" description="Disordered" evidence="1">
    <location>
        <begin position="258"/>
        <end position="333"/>
    </location>
</feature>
<dbReference type="GO" id="GO:0016301">
    <property type="term" value="F:kinase activity"/>
    <property type="evidence" value="ECO:0007669"/>
    <property type="project" value="UniProtKB-KW"/>
</dbReference>
<dbReference type="RefSeq" id="WP_315732389.1">
    <property type="nucleotide sequence ID" value="NZ_JAVYII010000003.1"/>
</dbReference>
<keyword evidence="4" id="KW-0418">Kinase</keyword>
<keyword evidence="2" id="KW-0812">Transmembrane</keyword>
<gene>
    <name evidence="4" type="ORF">RDV89_07755</name>
</gene>